<dbReference type="PROSITE" id="PS01153">
    <property type="entry name" value="NOL1_NOP2_SUN"/>
    <property type="match status" value="1"/>
</dbReference>
<feature type="compositionally biased region" description="Low complexity" evidence="11">
    <location>
        <begin position="492"/>
        <end position="511"/>
    </location>
</feature>
<evidence type="ECO:0000256" key="7">
    <source>
        <dbReference type="ARBA" id="ARBA00022694"/>
    </source>
</evidence>
<dbReference type="AlphaFoldDB" id="A0A8H5CEL7"/>
<evidence type="ECO:0000256" key="8">
    <source>
        <dbReference type="ARBA" id="ARBA00022884"/>
    </source>
</evidence>
<feature type="binding site" evidence="10">
    <location>
        <begin position="224"/>
        <end position="230"/>
    </location>
    <ligand>
        <name>S-adenosyl-L-methionine</name>
        <dbReference type="ChEBI" id="CHEBI:59789"/>
    </ligand>
</feature>
<feature type="compositionally biased region" description="Basic and acidic residues" evidence="11">
    <location>
        <begin position="613"/>
        <end position="622"/>
    </location>
</feature>
<evidence type="ECO:0000313" key="13">
    <source>
        <dbReference type="EMBL" id="KAF5340341.1"/>
    </source>
</evidence>
<dbReference type="InterPro" id="IPR018314">
    <property type="entry name" value="RsmB/NOL1/NOP2-like_CS"/>
</dbReference>
<organism evidence="13 14">
    <name type="scientific">Ephemerocybe angulata</name>
    <dbReference type="NCBI Taxonomy" id="980116"/>
    <lineage>
        <taxon>Eukaryota</taxon>
        <taxon>Fungi</taxon>
        <taxon>Dikarya</taxon>
        <taxon>Basidiomycota</taxon>
        <taxon>Agaricomycotina</taxon>
        <taxon>Agaricomycetes</taxon>
        <taxon>Agaricomycetidae</taxon>
        <taxon>Agaricales</taxon>
        <taxon>Agaricineae</taxon>
        <taxon>Psathyrellaceae</taxon>
        <taxon>Ephemerocybe</taxon>
    </lineage>
</organism>
<evidence type="ECO:0000256" key="1">
    <source>
        <dbReference type="ARBA" id="ARBA00004123"/>
    </source>
</evidence>
<dbReference type="Pfam" id="PF01189">
    <property type="entry name" value="Methyltr_RsmB-F"/>
    <property type="match status" value="1"/>
</dbReference>
<proteinExistence type="inferred from homology"/>
<dbReference type="Proteomes" id="UP000541558">
    <property type="component" value="Unassembled WGS sequence"/>
</dbReference>
<keyword evidence="4 10" id="KW-0489">Methyltransferase</keyword>
<reference evidence="13 14" key="1">
    <citation type="journal article" date="2020" name="ISME J.">
        <title>Uncovering the hidden diversity of litter-decomposition mechanisms in mushroom-forming fungi.</title>
        <authorList>
            <person name="Floudas D."/>
            <person name="Bentzer J."/>
            <person name="Ahren D."/>
            <person name="Johansson T."/>
            <person name="Persson P."/>
            <person name="Tunlid A."/>
        </authorList>
    </citation>
    <scope>NUCLEOTIDE SEQUENCE [LARGE SCALE GENOMIC DNA]</scope>
    <source>
        <strain evidence="13 14">CBS 175.51</strain>
    </source>
</reference>
<keyword evidence="3" id="KW-0820">tRNA-binding</keyword>
<dbReference type="Pfam" id="PF25378">
    <property type="entry name" value="PUA_NSUN2"/>
    <property type="match status" value="1"/>
</dbReference>
<name>A0A8H5CEL7_9AGAR</name>
<evidence type="ECO:0000313" key="14">
    <source>
        <dbReference type="Proteomes" id="UP000541558"/>
    </source>
</evidence>
<feature type="compositionally biased region" description="Basic and acidic residues" evidence="11">
    <location>
        <begin position="593"/>
        <end position="604"/>
    </location>
</feature>
<evidence type="ECO:0000256" key="5">
    <source>
        <dbReference type="ARBA" id="ARBA00022679"/>
    </source>
</evidence>
<dbReference type="InterPro" id="IPR057285">
    <property type="entry name" value="Pre-PUA_NSUN2"/>
</dbReference>
<dbReference type="GO" id="GO:0005737">
    <property type="term" value="C:cytoplasm"/>
    <property type="evidence" value="ECO:0007669"/>
    <property type="project" value="TreeGrafter"/>
</dbReference>
<comment type="subcellular location">
    <subcellularLocation>
        <location evidence="1">Nucleus</location>
    </subcellularLocation>
</comment>
<evidence type="ECO:0000256" key="6">
    <source>
        <dbReference type="ARBA" id="ARBA00022691"/>
    </source>
</evidence>
<keyword evidence="7" id="KW-0819">tRNA processing</keyword>
<dbReference type="OrthoDB" id="6093671at2759"/>
<keyword evidence="6 10" id="KW-0949">S-adenosyl-L-methionine</keyword>
<keyword evidence="9" id="KW-0539">Nucleus</keyword>
<protein>
    <recommendedName>
        <fullName evidence="12">SAM-dependent MTase RsmB/NOP-type domain-containing protein</fullName>
    </recommendedName>
</protein>
<comment type="similarity">
    <text evidence="2 10">Belongs to the class I-like SAM-binding methyltransferase superfamily. RsmB/NOP family.</text>
</comment>
<dbReference type="InterPro" id="IPR049560">
    <property type="entry name" value="MeTrfase_RsmB-F_NOP2_cat"/>
</dbReference>
<dbReference type="Gene3D" id="3.40.50.150">
    <property type="entry name" value="Vaccinia Virus protein VP39"/>
    <property type="match status" value="1"/>
</dbReference>
<evidence type="ECO:0000256" key="2">
    <source>
        <dbReference type="ARBA" id="ARBA00007494"/>
    </source>
</evidence>
<dbReference type="Pfam" id="PF25376">
    <property type="entry name" value="Pre-PUA_NSUN2"/>
    <property type="match status" value="1"/>
</dbReference>
<dbReference type="InterPro" id="IPR057286">
    <property type="entry name" value="PUA_NSUN2"/>
</dbReference>
<feature type="region of interest" description="Disordered" evidence="11">
    <location>
        <begin position="492"/>
        <end position="549"/>
    </location>
</feature>
<dbReference type="PRINTS" id="PR02011">
    <property type="entry name" value="RCMTNCL1"/>
</dbReference>
<keyword evidence="5 10" id="KW-0808">Transferase</keyword>
<accession>A0A8H5CEL7</accession>
<feature type="compositionally biased region" description="Basic and acidic residues" evidence="11">
    <location>
        <begin position="527"/>
        <end position="536"/>
    </location>
</feature>
<feature type="region of interest" description="Disordered" evidence="11">
    <location>
        <begin position="1"/>
        <end position="36"/>
    </location>
</feature>
<dbReference type="GO" id="GO:0030488">
    <property type="term" value="P:tRNA methylation"/>
    <property type="evidence" value="ECO:0007669"/>
    <property type="project" value="TreeGrafter"/>
</dbReference>
<dbReference type="InterPro" id="IPR023267">
    <property type="entry name" value="RCMT"/>
</dbReference>
<evidence type="ECO:0000256" key="11">
    <source>
        <dbReference type="SAM" id="MobiDB-lite"/>
    </source>
</evidence>
<evidence type="ECO:0000256" key="10">
    <source>
        <dbReference type="PROSITE-ProRule" id="PRU01023"/>
    </source>
</evidence>
<feature type="region of interest" description="Disordered" evidence="11">
    <location>
        <begin position="574"/>
        <end position="622"/>
    </location>
</feature>
<dbReference type="GO" id="GO:0005634">
    <property type="term" value="C:nucleus"/>
    <property type="evidence" value="ECO:0007669"/>
    <property type="project" value="UniProtKB-SubCell"/>
</dbReference>
<keyword evidence="8 10" id="KW-0694">RNA-binding</keyword>
<dbReference type="PROSITE" id="PS51686">
    <property type="entry name" value="SAM_MT_RSMB_NOP"/>
    <property type="match status" value="1"/>
</dbReference>
<keyword evidence="14" id="KW-1185">Reference proteome</keyword>
<dbReference type="InterPro" id="IPR023270">
    <property type="entry name" value="RCMT_NCL1"/>
</dbReference>
<feature type="domain" description="SAM-dependent MTase RsmB/NOP-type" evidence="12">
    <location>
        <begin position="106"/>
        <end position="487"/>
    </location>
</feature>
<dbReference type="EMBL" id="JAACJK010000004">
    <property type="protein sequence ID" value="KAF5340341.1"/>
    <property type="molecule type" value="Genomic_DNA"/>
</dbReference>
<gene>
    <name evidence="13" type="ORF">D9611_007961</name>
</gene>
<evidence type="ECO:0000256" key="9">
    <source>
        <dbReference type="ARBA" id="ARBA00023242"/>
    </source>
</evidence>
<evidence type="ECO:0000256" key="4">
    <source>
        <dbReference type="ARBA" id="ARBA00022603"/>
    </source>
</evidence>
<feature type="active site" description="Nucleophile" evidence="10">
    <location>
        <position position="372"/>
    </location>
</feature>
<feature type="compositionally biased region" description="Basic residues" evidence="11">
    <location>
        <begin position="1"/>
        <end position="19"/>
    </location>
</feature>
<comment type="caution">
    <text evidence="13">The sequence shown here is derived from an EMBL/GenBank/DDBJ whole genome shotgun (WGS) entry which is preliminary data.</text>
</comment>
<dbReference type="InterPro" id="IPR029063">
    <property type="entry name" value="SAM-dependent_MTases_sf"/>
</dbReference>
<dbReference type="InterPro" id="IPR001678">
    <property type="entry name" value="MeTrfase_RsmB-F_NOP2_dom"/>
</dbReference>
<evidence type="ECO:0000256" key="3">
    <source>
        <dbReference type="ARBA" id="ARBA00022555"/>
    </source>
</evidence>
<sequence length="880" mass="96124">MGRANRRGGKGGRGGKARGPRTDPEGGDAATGRTDLIEKMDMHNERFSRYYKMQKLFGDTGTVAVEGAVVLGAEVEGAKAEGEAEMEADKPEGEKEEEESGEFEEMLSAFRRHLPTTFRIAGSRMTVHSLNKTIADVHVPGLNDVVFEGERIPPPVRIDWYPDGCAWQFNVPKKVLRKQPQFKKFHSFLVFETEVGNISRQEAVSMIPPLFLDVEPHHKVMDMCAAPGSKTAQILEALHAQDTSTSSSIPSGVLIANDSDNKRTHLLIHQSARLPSPALMVTNLDASNYPAIRVPRQTADGKPVPGKMDTLLFDRILCDVPCSGDGTMRKNIGIWKSWQPMDGNGLHILQTRILQRGMKMLAPNGRIVYSTCSLNPVENEAVIAAALKANPEFHLVDPSAHLPALHRRPGLHTWLPSIDRTATTFVPTYDALMASTTIDANTKARFVRSQWPPSAEEAKEMQLERCMRIYPHLQDTGGFFVAVLERKGEPSGAAVAPSSAASDSATATTDESATRKRQVPSEEEDVPESKRARIEDAEMDTTTSIPADSSIAAASVAALEEEGDAEMKIEAVDSTSATPDEVSAAPSPSDEAGPSKKDAGEKKVGGHNKKKKGDAGEFKENPYHYLPEDHPLVKTCLARLQILPTFPSSTLLVRNPPDQPIRSLYLSNTLVRSIIGNNSYQKLRLTAAGTKIFTKQEGGRKDKEEGVSAQYRILGEGLPVVLPFVREDAVLKGDLGVLRVFLESYYPLVRNFDEAFREQIERAARERAAMFGEEKEGGEAEEGTGSMVVRFSAEERDGVVLTHDLVLPIWKSSVSLSLMIDKKAKSALSLRLFGEDLMAKVTKTEGDGSGKKPEADIPVLDAADAAEIETEETSAIVEEN</sequence>
<dbReference type="GO" id="GO:0000049">
    <property type="term" value="F:tRNA binding"/>
    <property type="evidence" value="ECO:0007669"/>
    <property type="project" value="UniProtKB-KW"/>
</dbReference>
<dbReference type="PRINTS" id="PR02008">
    <property type="entry name" value="RCMTFAMILY"/>
</dbReference>
<feature type="region of interest" description="Disordered" evidence="11">
    <location>
        <begin position="77"/>
        <end position="99"/>
    </location>
</feature>
<dbReference type="PANTHER" id="PTHR22808">
    <property type="entry name" value="NCL1 YEAST -RELATED NOL1/NOP2/FMU SUN DOMAIN-CONTAINING"/>
    <property type="match status" value="1"/>
</dbReference>
<feature type="compositionally biased region" description="Basic and acidic residues" evidence="11">
    <location>
        <begin position="77"/>
        <end position="93"/>
    </location>
</feature>
<feature type="binding site" evidence="10">
    <location>
        <position position="258"/>
    </location>
    <ligand>
        <name>S-adenosyl-L-methionine</name>
        <dbReference type="ChEBI" id="CHEBI:59789"/>
    </ligand>
</feature>
<evidence type="ECO:0000259" key="12">
    <source>
        <dbReference type="PROSITE" id="PS51686"/>
    </source>
</evidence>
<dbReference type="SUPFAM" id="SSF53335">
    <property type="entry name" value="S-adenosyl-L-methionine-dependent methyltransferases"/>
    <property type="match status" value="1"/>
</dbReference>
<feature type="binding site" evidence="10">
    <location>
        <position position="319"/>
    </location>
    <ligand>
        <name>S-adenosyl-L-methionine</name>
        <dbReference type="ChEBI" id="CHEBI:59789"/>
    </ligand>
</feature>
<feature type="binding site" evidence="10">
    <location>
        <position position="285"/>
    </location>
    <ligand>
        <name>S-adenosyl-L-methionine</name>
        <dbReference type="ChEBI" id="CHEBI:59789"/>
    </ligand>
</feature>
<dbReference type="PANTHER" id="PTHR22808:SF1">
    <property type="entry name" value="RNA CYTOSINE-C(5)-METHYLTRANSFERASE NSUN2-RELATED"/>
    <property type="match status" value="1"/>
</dbReference>
<dbReference type="GO" id="GO:0016428">
    <property type="term" value="F:tRNA (cytidine-5-)-methyltransferase activity"/>
    <property type="evidence" value="ECO:0007669"/>
    <property type="project" value="InterPro"/>
</dbReference>